<dbReference type="PIRSF" id="PIRSF016599">
    <property type="entry name" value="Xaa-His_dipept"/>
    <property type="match status" value="1"/>
</dbReference>
<dbReference type="FunFam" id="3.40.630.10:FF:000015">
    <property type="entry name" value="Aminoacyl-histidine dipeptidase PepD"/>
    <property type="match status" value="1"/>
</dbReference>
<dbReference type="OrthoDB" id="9773892at2"/>
<protein>
    <recommendedName>
        <fullName evidence="13">Cytosol non-specific dipeptidase</fullName>
        <ecNumber evidence="10">3.4.13.18</ecNumber>
    </recommendedName>
    <alternativeName>
        <fullName evidence="16">Aminoacyl-histidine dipeptidase</fullName>
    </alternativeName>
    <alternativeName>
        <fullName evidence="15">Beta-alanyl-histidine dipeptidase</fullName>
    </alternativeName>
    <alternativeName>
        <fullName evidence="14">Carnosinase</fullName>
    </alternativeName>
    <alternativeName>
        <fullName evidence="11">Peptidase D</fullName>
    </alternativeName>
    <alternativeName>
        <fullName evidence="17">Xaa-His dipeptidase</fullName>
    </alternativeName>
</protein>
<evidence type="ECO:0000256" key="16">
    <source>
        <dbReference type="ARBA" id="ARBA00077688"/>
    </source>
</evidence>
<comment type="cofactor">
    <cofactor evidence="2">
        <name>Zn(2+)</name>
        <dbReference type="ChEBI" id="CHEBI:29105"/>
    </cofactor>
</comment>
<dbReference type="NCBIfam" id="TIGR01893">
    <property type="entry name" value="aa-his-dipept"/>
    <property type="match status" value="1"/>
</dbReference>
<evidence type="ECO:0000256" key="1">
    <source>
        <dbReference type="ARBA" id="ARBA00001941"/>
    </source>
</evidence>
<dbReference type="Gene3D" id="3.40.630.10">
    <property type="entry name" value="Zn peptidases"/>
    <property type="match status" value="2"/>
</dbReference>
<evidence type="ECO:0000256" key="7">
    <source>
        <dbReference type="ARBA" id="ARBA00023049"/>
    </source>
</evidence>
<dbReference type="Pfam" id="PF01546">
    <property type="entry name" value="Peptidase_M20"/>
    <property type="match status" value="1"/>
</dbReference>
<dbReference type="Proteomes" id="UP000255517">
    <property type="component" value="Unassembled WGS sequence"/>
</dbReference>
<evidence type="ECO:0000256" key="3">
    <source>
        <dbReference type="ARBA" id="ARBA00022670"/>
    </source>
</evidence>
<evidence type="ECO:0000256" key="11">
    <source>
        <dbReference type="ARBA" id="ARBA00044252"/>
    </source>
</evidence>
<keyword evidence="5 18" id="KW-0378">Hydrolase</keyword>
<dbReference type="AlphaFoldDB" id="A0A379C7Q2"/>
<gene>
    <name evidence="18" type="primary">pepD_2</name>
    <name evidence="18" type="ORF">NCTC13149_01472</name>
</gene>
<evidence type="ECO:0000313" key="19">
    <source>
        <dbReference type="Proteomes" id="UP000255517"/>
    </source>
</evidence>
<evidence type="ECO:0000256" key="5">
    <source>
        <dbReference type="ARBA" id="ARBA00022801"/>
    </source>
</evidence>
<keyword evidence="3" id="KW-0645">Protease</keyword>
<dbReference type="PRINTS" id="PR00934">
    <property type="entry name" value="XHISDIPTASE"/>
</dbReference>
<name>A0A379C7Q2_9FIRM</name>
<dbReference type="InterPro" id="IPR002933">
    <property type="entry name" value="Peptidase_M20"/>
</dbReference>
<dbReference type="SUPFAM" id="SSF53187">
    <property type="entry name" value="Zn-dependent exopeptidases"/>
    <property type="match status" value="1"/>
</dbReference>
<reference evidence="18 19" key="1">
    <citation type="submission" date="2018-06" db="EMBL/GenBank/DDBJ databases">
        <authorList>
            <consortium name="Pathogen Informatics"/>
            <person name="Doyle S."/>
        </authorList>
    </citation>
    <scope>NUCLEOTIDE SEQUENCE [LARGE SCALE GENOMIC DNA]</scope>
    <source>
        <strain evidence="18 19">NCTC13149</strain>
    </source>
</reference>
<proteinExistence type="inferred from homology"/>
<sequence length="465" mass="52352">MDKHLVLEYFEKFAKIPRGSGNEKEISDYLVKLAQEKGYKAEQDKVLNVKIDVPAKENCQNKKRVILQAHMDMVCEKSSDSNHDFLKDPIKLIYDGDILRADGTTLGADDGIGLATAFALAETTEHGPMTILVTVSEETDMHGAKNVSAEFLQGSYLINIDSEDEGILTMAAAGGEQYKAIFTPSYEDYDKDVLSLEFAGLEGGHSGVEIDKNRGNMIKIIAEFIDKVNGKIAEIDCGTKDNAIPRQGKLLISCDTDIAKKVINELVDKYQDLDGDFSITVSTEKYKGKIQTEKSSKEFAKFLLGLPTGLRSYTDDTKKFLESSSNLAIVRRYEKDTSRYLVKDSMRFIKSSLIEEFEQIFKDASKGFNVDYEFINYYPEWEYKEHSPLREIVKKTYKESYGKDMELAIIHGGLECGVFYKKNQNLDIVSLGPDVRGAHTPKETTYLGSIQRVYNHLVKVINELD</sequence>
<dbReference type="GO" id="GO:0005829">
    <property type="term" value="C:cytosol"/>
    <property type="evidence" value="ECO:0007669"/>
    <property type="project" value="TreeGrafter"/>
</dbReference>
<comment type="catalytic activity">
    <reaction evidence="9">
        <text>Hydrolysis of dipeptides, preferentially hydrophobic dipeptides including prolyl amino acids.</text>
        <dbReference type="EC" id="3.4.13.18"/>
    </reaction>
</comment>
<evidence type="ECO:0000256" key="12">
    <source>
        <dbReference type="ARBA" id="ARBA00061423"/>
    </source>
</evidence>
<dbReference type="GO" id="GO:0046872">
    <property type="term" value="F:metal ion binding"/>
    <property type="evidence" value="ECO:0007669"/>
    <property type="project" value="UniProtKB-KW"/>
</dbReference>
<evidence type="ECO:0000256" key="9">
    <source>
        <dbReference type="ARBA" id="ARBA00036421"/>
    </source>
</evidence>
<dbReference type="EC" id="3.4.13.18" evidence="10"/>
<dbReference type="PANTHER" id="PTHR43501">
    <property type="entry name" value="CYTOSOL NON-SPECIFIC DIPEPTIDASE"/>
    <property type="match status" value="1"/>
</dbReference>
<dbReference type="FunFam" id="3.40.630.10:FF:000018">
    <property type="entry name" value="Aminoacyl-histidine dipeptidase PepD"/>
    <property type="match status" value="1"/>
</dbReference>
<keyword evidence="8" id="KW-0170">Cobalt</keyword>
<accession>A0A379C7Q2</accession>
<dbReference type="GO" id="GO:0070573">
    <property type="term" value="F:metallodipeptidase activity"/>
    <property type="evidence" value="ECO:0007669"/>
    <property type="project" value="TreeGrafter"/>
</dbReference>
<keyword evidence="7" id="KW-0482">Metalloprotease</keyword>
<organism evidence="18 19">
    <name type="scientific">Peptoniphilus lacrimalis</name>
    <dbReference type="NCBI Taxonomy" id="33031"/>
    <lineage>
        <taxon>Bacteria</taxon>
        <taxon>Bacillati</taxon>
        <taxon>Bacillota</taxon>
        <taxon>Tissierellia</taxon>
        <taxon>Tissierellales</taxon>
        <taxon>Peptoniphilaceae</taxon>
        <taxon>Peptoniphilus</taxon>
    </lineage>
</organism>
<keyword evidence="6" id="KW-0862">Zinc</keyword>
<keyword evidence="4" id="KW-0479">Metal-binding</keyword>
<comment type="cofactor">
    <cofactor evidence="1">
        <name>Co(2+)</name>
        <dbReference type="ChEBI" id="CHEBI:48828"/>
    </cofactor>
</comment>
<comment type="similarity">
    <text evidence="12">Belongs to the peptidase M20C family.</text>
</comment>
<evidence type="ECO:0000256" key="14">
    <source>
        <dbReference type="ARBA" id="ARBA00075285"/>
    </source>
</evidence>
<dbReference type="STRING" id="1122949.GCA_000378725_01749"/>
<evidence type="ECO:0000256" key="2">
    <source>
        <dbReference type="ARBA" id="ARBA00001947"/>
    </source>
</evidence>
<dbReference type="GO" id="GO:0006508">
    <property type="term" value="P:proteolysis"/>
    <property type="evidence" value="ECO:0007669"/>
    <property type="project" value="UniProtKB-KW"/>
</dbReference>
<evidence type="ECO:0000256" key="8">
    <source>
        <dbReference type="ARBA" id="ARBA00023285"/>
    </source>
</evidence>
<evidence type="ECO:0000256" key="6">
    <source>
        <dbReference type="ARBA" id="ARBA00022833"/>
    </source>
</evidence>
<evidence type="ECO:0000256" key="10">
    <source>
        <dbReference type="ARBA" id="ARBA00038976"/>
    </source>
</evidence>
<dbReference type="EMBL" id="UGSZ01000001">
    <property type="protein sequence ID" value="SUB57627.1"/>
    <property type="molecule type" value="Genomic_DNA"/>
</dbReference>
<evidence type="ECO:0000256" key="4">
    <source>
        <dbReference type="ARBA" id="ARBA00022723"/>
    </source>
</evidence>
<dbReference type="InterPro" id="IPR001160">
    <property type="entry name" value="Peptidase_M20C"/>
</dbReference>
<dbReference type="RefSeq" id="WP_019035342.1">
    <property type="nucleotide sequence ID" value="NZ_UGSZ01000001.1"/>
</dbReference>
<keyword evidence="18" id="KW-0224">Dipeptidase</keyword>
<evidence type="ECO:0000313" key="18">
    <source>
        <dbReference type="EMBL" id="SUB57627.1"/>
    </source>
</evidence>
<evidence type="ECO:0000256" key="17">
    <source>
        <dbReference type="ARBA" id="ARBA00078074"/>
    </source>
</evidence>
<evidence type="ECO:0000256" key="15">
    <source>
        <dbReference type="ARBA" id="ARBA00076004"/>
    </source>
</evidence>
<dbReference type="PANTHER" id="PTHR43501:SF1">
    <property type="entry name" value="CYTOSOL NON-SPECIFIC DIPEPTIDASE"/>
    <property type="match status" value="1"/>
</dbReference>
<evidence type="ECO:0000256" key="13">
    <source>
        <dbReference type="ARBA" id="ARBA00071271"/>
    </source>
</evidence>